<evidence type="ECO:0000256" key="3">
    <source>
        <dbReference type="ARBA" id="ARBA00004603"/>
    </source>
</evidence>
<dbReference type="EMBL" id="JH597982">
    <property type="status" value="NOT_ANNOTATED_CDS"/>
    <property type="molecule type" value="Genomic_DNA"/>
</dbReference>
<feature type="region of interest" description="Disordered" evidence="6">
    <location>
        <begin position="434"/>
        <end position="479"/>
    </location>
</feature>
<evidence type="ECO:0000256" key="2">
    <source>
        <dbReference type="ARBA" id="ARBA00004541"/>
    </source>
</evidence>
<evidence type="ECO:0000313" key="8">
    <source>
        <dbReference type="EnsemblProtists" id="HpaP810534"/>
    </source>
</evidence>
<dbReference type="InParanoid" id="M4BVJ1"/>
<dbReference type="InterPro" id="IPR011993">
    <property type="entry name" value="PH-like_dom_sf"/>
</dbReference>
<organism evidence="8 9">
    <name type="scientific">Hyaloperonospora arabidopsidis (strain Emoy2)</name>
    <name type="common">Downy mildew agent</name>
    <name type="synonym">Peronospora arabidopsidis</name>
    <dbReference type="NCBI Taxonomy" id="559515"/>
    <lineage>
        <taxon>Eukaryota</taxon>
        <taxon>Sar</taxon>
        <taxon>Stramenopiles</taxon>
        <taxon>Oomycota</taxon>
        <taxon>Peronosporomycetes</taxon>
        <taxon>Peronosporales</taxon>
        <taxon>Peronosporaceae</taxon>
        <taxon>Hyaloperonospora</taxon>
    </lineage>
</organism>
<dbReference type="GO" id="GO:0005769">
    <property type="term" value="C:early endosome"/>
    <property type="evidence" value="ECO:0007669"/>
    <property type="project" value="UniProtKB-SubCell"/>
</dbReference>
<dbReference type="SUPFAM" id="SSF50729">
    <property type="entry name" value="PH domain-like"/>
    <property type="match status" value="1"/>
</dbReference>
<dbReference type="PANTHER" id="PTHR13364:SF6">
    <property type="entry name" value="SPERMATOGENESIS-DEFECTIVE PROTEIN 39 HOMOLOG"/>
    <property type="match status" value="1"/>
</dbReference>
<feature type="domain" description="PH" evidence="7">
    <location>
        <begin position="200"/>
        <end position="322"/>
    </location>
</feature>
<sequence length="563" mass="63036">MPIHRYNTVEETIAQLLSVHLGLVNINSLPDDSIRDFRDLYRLPLRSFHDKCHLLSAAEATGCSAVILDVLLFVSETMAPPLFSKQLVAFPLSLNQWVYYLVEQCMVTNETVSLGALRGLLDLYAGTNRYRELAAMLLSLVFYDKEPNRSLKVTDEVLEISKLYRHRFPVGILELLDEYVTLTKLQIETEKEDVNTAPEVCTRQAYMDKRSRGVSNLQANWRMRSVQLTEKEIVYYKHEGKLDWSGKKALLMDQTEKKSKKKGSLVLTRGMQVDTLDYRGKFSLRPSCVRICDAGGSEQLILDAFTPEGQRQWVAAITCNVKRLNLDPRWLAFPRRCVHRMTVGEFLRYSMLYHGDASKSHTRHSSCQPGLLRERFKIDPKRYLFSALLTCALVRDWKTMEELVQPRSAKSAIVSLFLGGNSGKVSRASGSAVSSAWSSTSTPAPSPYSVWSGSTDAASSSSNRPSASLNSAPSRPVPTGMTEVQAMVDASAIGYGAILDIAEHRNAPPNLLVLLESLHEKNSAKRERSTGWACRRDVDASDAASMKITIDIPESVRVDTSWD</sequence>
<feature type="compositionally biased region" description="Low complexity" evidence="6">
    <location>
        <begin position="434"/>
        <end position="474"/>
    </location>
</feature>
<dbReference type="GO" id="GO:0006886">
    <property type="term" value="P:intracellular protein transport"/>
    <property type="evidence" value="ECO:0007669"/>
    <property type="project" value="TreeGrafter"/>
</dbReference>
<keyword evidence="9" id="KW-1185">Reference proteome</keyword>
<comment type="subcellular location">
    <subcellularLocation>
        <location evidence="2">Cytoplasmic vesicle</location>
    </subcellularLocation>
    <subcellularLocation>
        <location evidence="1">Early endosome</location>
    </subcellularLocation>
    <subcellularLocation>
        <location evidence="3">Late endosome</location>
    </subcellularLocation>
</comment>
<keyword evidence="4" id="KW-0967">Endosome</keyword>
<evidence type="ECO:0000256" key="6">
    <source>
        <dbReference type="SAM" id="MobiDB-lite"/>
    </source>
</evidence>
<dbReference type="Gene3D" id="2.30.29.30">
    <property type="entry name" value="Pleckstrin-homology domain (PH domain)/Phosphotyrosine-binding domain (PTB)"/>
    <property type="match status" value="1"/>
</dbReference>
<dbReference type="InterPro" id="IPR040057">
    <property type="entry name" value="Spe-39"/>
</dbReference>
<protein>
    <recommendedName>
        <fullName evidence="7">PH domain-containing protein</fullName>
    </recommendedName>
</protein>
<evidence type="ECO:0000313" key="9">
    <source>
        <dbReference type="Proteomes" id="UP000011713"/>
    </source>
</evidence>
<keyword evidence="5" id="KW-0968">Cytoplasmic vesicle</keyword>
<dbReference type="GO" id="GO:0005770">
    <property type="term" value="C:late endosome"/>
    <property type="evidence" value="ECO:0007669"/>
    <property type="project" value="UniProtKB-SubCell"/>
</dbReference>
<dbReference type="GO" id="GO:0007034">
    <property type="term" value="P:vacuolar transport"/>
    <property type="evidence" value="ECO:0007669"/>
    <property type="project" value="TreeGrafter"/>
</dbReference>
<evidence type="ECO:0000256" key="5">
    <source>
        <dbReference type="ARBA" id="ARBA00023329"/>
    </source>
</evidence>
<dbReference type="InterPro" id="IPR001849">
    <property type="entry name" value="PH_domain"/>
</dbReference>
<dbReference type="PROSITE" id="PS50003">
    <property type="entry name" value="PH_DOMAIN"/>
    <property type="match status" value="1"/>
</dbReference>
<evidence type="ECO:0000259" key="7">
    <source>
        <dbReference type="PROSITE" id="PS50003"/>
    </source>
</evidence>
<name>M4BVJ1_HYAAE</name>
<dbReference type="eggNOG" id="ENOG502RXC4">
    <property type="taxonomic scope" value="Eukaryota"/>
</dbReference>
<dbReference type="VEuPathDB" id="FungiDB:HpaG810534"/>
<dbReference type="PANTHER" id="PTHR13364">
    <property type="entry name" value="DEFECTIVE SPERMATOGENESIS PROTEIN 39"/>
    <property type="match status" value="1"/>
</dbReference>
<dbReference type="OMA" id="CRMEAYL"/>
<proteinExistence type="predicted"/>
<dbReference type="HOGENOM" id="CLU_494772_0_0_1"/>
<dbReference type="Proteomes" id="UP000011713">
    <property type="component" value="Unassembled WGS sequence"/>
</dbReference>
<dbReference type="AlphaFoldDB" id="M4BVJ1"/>
<accession>M4BVJ1</accession>
<dbReference type="EnsemblProtists" id="HpaT810534">
    <property type="protein sequence ID" value="HpaP810534"/>
    <property type="gene ID" value="HpaG810534"/>
</dbReference>
<evidence type="ECO:0000256" key="4">
    <source>
        <dbReference type="ARBA" id="ARBA00022753"/>
    </source>
</evidence>
<reference evidence="8" key="2">
    <citation type="submission" date="2015-06" db="UniProtKB">
        <authorList>
            <consortium name="EnsemblProtists"/>
        </authorList>
    </citation>
    <scope>IDENTIFICATION</scope>
    <source>
        <strain evidence="8">Emoy2</strain>
    </source>
</reference>
<evidence type="ECO:0000256" key="1">
    <source>
        <dbReference type="ARBA" id="ARBA00004412"/>
    </source>
</evidence>
<reference evidence="9" key="1">
    <citation type="journal article" date="2010" name="Science">
        <title>Signatures of adaptation to obligate biotrophy in the Hyaloperonospora arabidopsidis genome.</title>
        <authorList>
            <person name="Baxter L."/>
            <person name="Tripathy S."/>
            <person name="Ishaque N."/>
            <person name="Boot N."/>
            <person name="Cabral A."/>
            <person name="Kemen E."/>
            <person name="Thines M."/>
            <person name="Ah-Fong A."/>
            <person name="Anderson R."/>
            <person name="Badejoko W."/>
            <person name="Bittner-Eddy P."/>
            <person name="Boore J.L."/>
            <person name="Chibucos M.C."/>
            <person name="Coates M."/>
            <person name="Dehal P."/>
            <person name="Delehaunty K."/>
            <person name="Dong S."/>
            <person name="Downton P."/>
            <person name="Dumas B."/>
            <person name="Fabro G."/>
            <person name="Fronick C."/>
            <person name="Fuerstenberg S.I."/>
            <person name="Fulton L."/>
            <person name="Gaulin E."/>
            <person name="Govers F."/>
            <person name="Hughes L."/>
            <person name="Humphray S."/>
            <person name="Jiang R.H."/>
            <person name="Judelson H."/>
            <person name="Kamoun S."/>
            <person name="Kyung K."/>
            <person name="Meijer H."/>
            <person name="Minx P."/>
            <person name="Morris P."/>
            <person name="Nelson J."/>
            <person name="Phuntumart V."/>
            <person name="Qutob D."/>
            <person name="Rehmany A."/>
            <person name="Rougon-Cardoso A."/>
            <person name="Ryden P."/>
            <person name="Torto-Alalibo T."/>
            <person name="Studholme D."/>
            <person name="Wang Y."/>
            <person name="Win J."/>
            <person name="Wood J."/>
            <person name="Clifton S.W."/>
            <person name="Rogers J."/>
            <person name="Van den Ackerveken G."/>
            <person name="Jones J.D."/>
            <person name="McDowell J.M."/>
            <person name="Beynon J."/>
            <person name="Tyler B.M."/>
        </authorList>
    </citation>
    <scope>NUCLEOTIDE SEQUENCE [LARGE SCALE GENOMIC DNA]</scope>
    <source>
        <strain evidence="9">Emoy2</strain>
    </source>
</reference>